<evidence type="ECO:0000313" key="7">
    <source>
        <dbReference type="Proteomes" id="UP000373449"/>
    </source>
</evidence>
<comment type="similarity">
    <text evidence="1">Belongs to the intimin/invasin family.</text>
</comment>
<dbReference type="EMBL" id="PDDX01000001">
    <property type="protein sequence ID" value="PHI28832.1"/>
    <property type="molecule type" value="Genomic_DNA"/>
</dbReference>
<name>A0A2C6DKH6_9GAMM</name>
<dbReference type="GO" id="GO:0009279">
    <property type="term" value="C:cell outer membrane"/>
    <property type="evidence" value="ECO:0007669"/>
    <property type="project" value="TreeGrafter"/>
</dbReference>
<evidence type="ECO:0000313" key="6">
    <source>
        <dbReference type="Proteomes" id="UP000224974"/>
    </source>
</evidence>
<dbReference type="RefSeq" id="WP_099044060.1">
    <property type="nucleotide sequence ID" value="NZ_CAADJA010000002.1"/>
</dbReference>
<dbReference type="Gene3D" id="2.40.160.160">
    <property type="entry name" value="Inverse autotransporter, beta-domain"/>
    <property type="match status" value="1"/>
</dbReference>
<dbReference type="Proteomes" id="UP000373449">
    <property type="component" value="Unassembled WGS sequence"/>
</dbReference>
<gene>
    <name evidence="4" type="ORF">CRN84_05660</name>
    <name evidence="5" type="ORF">NCTC12282_01867</name>
</gene>
<dbReference type="AlphaFoldDB" id="A0A2C6DKH6"/>
<dbReference type="PANTHER" id="PTHR39576">
    <property type="entry name" value="ATTACHING AND EFFACING PROTEIN HOMOLOG-RELATED-RELATED"/>
    <property type="match status" value="1"/>
</dbReference>
<dbReference type="InterPro" id="IPR003535">
    <property type="entry name" value="Intimin/invasin_bac"/>
</dbReference>
<proteinExistence type="inferred from homology"/>
<keyword evidence="2" id="KW-0732">Signal</keyword>
<feature type="signal peptide" evidence="2">
    <location>
        <begin position="1"/>
        <end position="22"/>
    </location>
</feature>
<evidence type="ECO:0000256" key="2">
    <source>
        <dbReference type="SAM" id="SignalP"/>
    </source>
</evidence>
<dbReference type="EMBL" id="CAADJA010000002">
    <property type="protein sequence ID" value="VFS46937.1"/>
    <property type="molecule type" value="Genomic_DNA"/>
</dbReference>
<evidence type="ECO:0000313" key="4">
    <source>
        <dbReference type="EMBL" id="PHI28832.1"/>
    </source>
</evidence>
<dbReference type="InterPro" id="IPR018392">
    <property type="entry name" value="LysM"/>
</dbReference>
<dbReference type="GO" id="GO:0007155">
    <property type="term" value="P:cell adhesion"/>
    <property type="evidence" value="ECO:0007669"/>
    <property type="project" value="InterPro"/>
</dbReference>
<dbReference type="InterPro" id="IPR051715">
    <property type="entry name" value="Intimin-Invasin_domain"/>
</dbReference>
<accession>A0A2C6DKH6</accession>
<reference evidence="5 7" key="3">
    <citation type="submission" date="2019-03" db="EMBL/GenBank/DDBJ databases">
        <authorList>
            <consortium name="Pathogen Informatics"/>
        </authorList>
    </citation>
    <scope>NUCLEOTIDE SEQUENCE [LARGE SCALE GENOMIC DNA]</scope>
    <source>
        <strain evidence="5 7">NCTC12282</strain>
    </source>
</reference>
<dbReference type="PRINTS" id="PR01369">
    <property type="entry name" value="INTIMIN"/>
</dbReference>
<evidence type="ECO:0000256" key="1">
    <source>
        <dbReference type="ARBA" id="ARBA00010116"/>
    </source>
</evidence>
<keyword evidence="6" id="KW-1185">Reference proteome</keyword>
<reference evidence="4" key="2">
    <citation type="submission" date="2017-09" db="EMBL/GenBank/DDBJ databases">
        <title>FDA dAtabase for Regulatory Grade micrObial Sequences (FDA-ARGOS): Supporting development and validation of Infectious Disease Dx tests.</title>
        <authorList>
            <person name="Minogue T."/>
            <person name="Wolcott M."/>
            <person name="Wasieloski L."/>
            <person name="Aguilar W."/>
            <person name="Moore D."/>
            <person name="Tallon L.J."/>
            <person name="Sadzewicz L."/>
            <person name="Ott S."/>
            <person name="Zhao X."/>
            <person name="Nagaraj S."/>
            <person name="Vavikolanu K."/>
            <person name="Aluvathingal J."/>
            <person name="Nadendla S."/>
            <person name="Sichtig H."/>
        </authorList>
    </citation>
    <scope>NUCLEOTIDE SEQUENCE</scope>
    <source>
        <strain evidence="4">FDAARGOS_387</strain>
    </source>
</reference>
<dbReference type="FunFam" id="2.40.160.160:FF:000001">
    <property type="entry name" value="Intimin-like inverse autotransporter SinH"/>
    <property type="match status" value="1"/>
</dbReference>
<dbReference type="Pfam" id="PF11924">
    <property type="entry name" value="IAT_beta"/>
    <property type="match status" value="1"/>
</dbReference>
<evidence type="ECO:0000313" key="5">
    <source>
        <dbReference type="EMBL" id="VFS46937.1"/>
    </source>
</evidence>
<dbReference type="PROSITE" id="PS51782">
    <property type="entry name" value="LYSM"/>
    <property type="match status" value="1"/>
</dbReference>
<protein>
    <submittedName>
        <fullName evidence="5">Invasin</fullName>
    </submittedName>
    <submittedName>
        <fullName evidence="4">Murein transglycosylase</fullName>
    </submittedName>
</protein>
<sequence length="756" mass="81967">MKITMRLSIIALWLMGSGVVMAAHEVTHSAPDSTPASRLYTVPADSSLYQLALQSGVTVAQLRALNNGGVDRRELMKAGESLLLPATSPLLPVVDNAGLYVNNLPELGMGNAPLPKADKDGKMPASAMEMKAAGTAQAVGGQDWSNMTGDQAQNQAESWAKNKAKAEILNPVQQQAQDFLGKFGKAQVSITVDDDGSLKNSAGSLLTPWYDTDSTLLFSQVGIHGQDGRTIGNLGVGVRIDEGHWMWGGNTFLDQDISRNHTRGGVGGELWTDNLKFAANYYHPLSSWKDSRDFDDYLERPAEGFDIRTQGYLPVYPQLGASVVYEQYYGDEVALFGKDNLQEDPHAVTLGVDYTPVPLVTLKLSHKEGQDGQNEAKADLMLNYQLGTSLDKQLDPALVAVARSLRGSRYDMVDRNNDIILEYKEKAGVLEVDLAAVPTDLLEGDTYLMQPLVRSKYKITAVNWNGDVIPLSMISTAGNTNPTGWQITLPVWDSAPNATNRYQLSITLTNEKGKQVTSNEVEVVVGQQRRGKLDIEGSASKQASGLDTDAVQLVTYLTNHDGVVITDPALLKPTWIVTNLDTGAVLTVNDICTTDTQNTPTPCVSIKSDRTEMRDGVTYYIREVVSTLVGRFSVVADLGRYGKTVSREMVFSQQSALRAEILDPDGNDILVTRANPMVGVTYTLKLFNAVNQDITATLPAETLHWNLDGTNNAGCNITLTDHDTGVTGYTFTPRTNANSNSGVACGDQGFGLKVTY</sequence>
<dbReference type="InterPro" id="IPR024519">
    <property type="entry name" value="IAT_beta"/>
</dbReference>
<reference evidence="6" key="1">
    <citation type="submission" date="2017-09" db="EMBL/GenBank/DDBJ databases">
        <title>FDA dAtabase for Regulatory Grade micrObial Sequences (FDA-ARGOS): Supporting development and validation of Infectious Disease Dx tests.</title>
        <authorList>
            <person name="Minogue T."/>
            <person name="Wolcott M."/>
            <person name="Wasieloski L."/>
            <person name="Aguilar W."/>
            <person name="Moore D."/>
            <person name="Tallon L."/>
            <person name="Sadzewicz L."/>
            <person name="Ott S."/>
            <person name="Zhao X."/>
            <person name="Nagaraj S."/>
            <person name="Vavikolanu K."/>
            <person name="Aluvathingal J."/>
            <person name="Nadendla S."/>
            <person name="Sichtig H."/>
        </authorList>
    </citation>
    <scope>NUCLEOTIDE SEQUENCE [LARGE SCALE GENOMIC DNA]</scope>
    <source>
        <strain evidence="6">FDAARGOS_387</strain>
    </source>
</reference>
<dbReference type="Proteomes" id="UP000224974">
    <property type="component" value="Unassembled WGS sequence"/>
</dbReference>
<organism evidence="4 6">
    <name type="scientific">Budvicia aquatica</name>
    <dbReference type="NCBI Taxonomy" id="82979"/>
    <lineage>
        <taxon>Bacteria</taxon>
        <taxon>Pseudomonadati</taxon>
        <taxon>Pseudomonadota</taxon>
        <taxon>Gammaproteobacteria</taxon>
        <taxon>Enterobacterales</taxon>
        <taxon>Budviciaceae</taxon>
        <taxon>Budvicia</taxon>
    </lineage>
</organism>
<dbReference type="OrthoDB" id="8320584at2"/>
<feature type="domain" description="LysM" evidence="3">
    <location>
        <begin position="38"/>
        <end position="84"/>
    </location>
</feature>
<feature type="chain" id="PRO_5033301664" evidence="2">
    <location>
        <begin position="23"/>
        <end position="756"/>
    </location>
</feature>
<dbReference type="PANTHER" id="PTHR39576:SF2">
    <property type="entry name" value="ATTACHING AND EFFACING PROTEIN HOMOLOG-RELATED"/>
    <property type="match status" value="1"/>
</dbReference>
<dbReference type="InterPro" id="IPR038177">
    <property type="entry name" value="IAT_beta_sf"/>
</dbReference>
<evidence type="ECO:0000259" key="3">
    <source>
        <dbReference type="PROSITE" id="PS51782"/>
    </source>
</evidence>